<feature type="signal peptide" evidence="2">
    <location>
        <begin position="1"/>
        <end position="20"/>
    </location>
</feature>
<keyword evidence="1" id="KW-1133">Transmembrane helix</keyword>
<dbReference type="GO" id="GO:0005783">
    <property type="term" value="C:endoplasmic reticulum"/>
    <property type="evidence" value="ECO:0007669"/>
    <property type="project" value="TreeGrafter"/>
</dbReference>
<protein>
    <submittedName>
        <fullName evidence="3">Uncharacterized protein</fullName>
    </submittedName>
</protein>
<accession>A0A833R3U6</accession>
<dbReference type="InterPro" id="IPR053224">
    <property type="entry name" value="Sensory_adhesion_molecule"/>
</dbReference>
<dbReference type="SUPFAM" id="SSF63829">
    <property type="entry name" value="Calcium-dependent phosphotriesterase"/>
    <property type="match status" value="1"/>
</dbReference>
<sequence length="313" mass="34243">MVPLFLLSLLFLLVIGASSAHHVISINSSTLQFSSLAWDPTAHHFVAGSAMDPTVYAITDEGTVKCLLSEPSSNNSGDSVTALTVDQIRLRLIVAFSNPSSVSAYDLKSYRRIYAVPLPELDGSPGGVVVDLKSGEVFVSSARRGIVLKGLGGIVYLKHEYLIHGYILVLQTRTGKIFKVDTVDGTVNEVLSRDSSMPLAPSGHAIALQIEKFVVVATNHSVLLIKNDKNRWARAAIVNKMKMEEGKIVMALAMREGENVYVLVNSPKGYMIEEAVLGWFQGYDLWYFFLGVSLIAFYIPILVEFISSNLDES</sequence>
<keyword evidence="4" id="KW-1185">Reference proteome</keyword>
<evidence type="ECO:0000256" key="2">
    <source>
        <dbReference type="SAM" id="SignalP"/>
    </source>
</evidence>
<feature type="chain" id="PRO_5032320055" evidence="2">
    <location>
        <begin position="21"/>
        <end position="313"/>
    </location>
</feature>
<keyword evidence="2" id="KW-0732">Signal</keyword>
<evidence type="ECO:0000313" key="3">
    <source>
        <dbReference type="EMBL" id="KAF3332913.1"/>
    </source>
</evidence>
<reference evidence="3" key="1">
    <citation type="submission" date="2020-01" db="EMBL/GenBank/DDBJ databases">
        <title>Genome sequence of Kobresia littledalei, the first chromosome-level genome in the family Cyperaceae.</title>
        <authorList>
            <person name="Qu G."/>
        </authorList>
    </citation>
    <scope>NUCLEOTIDE SEQUENCE</scope>
    <source>
        <strain evidence="3">C.B.Clarke</strain>
        <tissue evidence="3">Leaf</tissue>
    </source>
</reference>
<dbReference type="PANTHER" id="PTHR31460">
    <property type="match status" value="1"/>
</dbReference>
<evidence type="ECO:0000313" key="4">
    <source>
        <dbReference type="Proteomes" id="UP000623129"/>
    </source>
</evidence>
<dbReference type="PANTHER" id="PTHR31460:SF3">
    <property type="entry name" value="MESOCENTIN"/>
    <property type="match status" value="1"/>
</dbReference>
<gene>
    <name evidence="3" type="ORF">FCM35_KLT02490</name>
</gene>
<proteinExistence type="predicted"/>
<dbReference type="EMBL" id="SWLB01000011">
    <property type="protein sequence ID" value="KAF3332913.1"/>
    <property type="molecule type" value="Genomic_DNA"/>
</dbReference>
<dbReference type="Gene3D" id="2.130.10.10">
    <property type="entry name" value="YVTN repeat-like/Quinoprotein amine dehydrogenase"/>
    <property type="match status" value="1"/>
</dbReference>
<name>A0A833R3U6_9POAL</name>
<evidence type="ECO:0000256" key="1">
    <source>
        <dbReference type="SAM" id="Phobius"/>
    </source>
</evidence>
<comment type="caution">
    <text evidence="3">The sequence shown here is derived from an EMBL/GenBank/DDBJ whole genome shotgun (WGS) entry which is preliminary data.</text>
</comment>
<dbReference type="InterPro" id="IPR015943">
    <property type="entry name" value="WD40/YVTN_repeat-like_dom_sf"/>
</dbReference>
<keyword evidence="1" id="KW-0472">Membrane</keyword>
<dbReference type="AlphaFoldDB" id="A0A833R3U6"/>
<dbReference type="OrthoDB" id="1885092at2759"/>
<organism evidence="3 4">
    <name type="scientific">Carex littledalei</name>
    <dbReference type="NCBI Taxonomy" id="544730"/>
    <lineage>
        <taxon>Eukaryota</taxon>
        <taxon>Viridiplantae</taxon>
        <taxon>Streptophyta</taxon>
        <taxon>Embryophyta</taxon>
        <taxon>Tracheophyta</taxon>
        <taxon>Spermatophyta</taxon>
        <taxon>Magnoliopsida</taxon>
        <taxon>Liliopsida</taxon>
        <taxon>Poales</taxon>
        <taxon>Cyperaceae</taxon>
        <taxon>Cyperoideae</taxon>
        <taxon>Cariceae</taxon>
        <taxon>Carex</taxon>
        <taxon>Carex subgen. Euthyceras</taxon>
    </lineage>
</organism>
<feature type="transmembrane region" description="Helical" evidence="1">
    <location>
        <begin position="285"/>
        <end position="306"/>
    </location>
</feature>
<keyword evidence="1" id="KW-0812">Transmembrane</keyword>
<dbReference type="Proteomes" id="UP000623129">
    <property type="component" value="Unassembled WGS sequence"/>
</dbReference>